<sequence length="55" mass="6324">MNSNAANIAKPFMLTLGMSNVYPRSVDLAKYLKLSYILPFVDLLYFSEWVLHLTL</sequence>
<proteinExistence type="predicted"/>
<keyword evidence="2" id="KW-1185">Reference proteome</keyword>
<protein>
    <submittedName>
        <fullName evidence="1">Uncharacterized protein</fullName>
    </submittedName>
</protein>
<reference evidence="1 2" key="1">
    <citation type="submission" date="2019-03" db="EMBL/GenBank/DDBJ databases">
        <title>Genomic Encyclopedia of Type Strains, Phase IV (KMG-IV): sequencing the most valuable type-strain genomes for metagenomic binning, comparative biology and taxonomic classification.</title>
        <authorList>
            <person name="Goeker M."/>
        </authorList>
    </citation>
    <scope>NUCLEOTIDE SEQUENCE [LARGE SCALE GENOMIC DNA]</scope>
    <source>
        <strain evidence="1 2">DSM 100309</strain>
    </source>
</reference>
<dbReference type="EMBL" id="SMCO01000007">
    <property type="protein sequence ID" value="TCV86452.1"/>
    <property type="molecule type" value="Genomic_DNA"/>
</dbReference>
<organism evidence="1 2">
    <name type="scientific">Sulfurirhabdus autotrophica</name>
    <dbReference type="NCBI Taxonomy" id="1706046"/>
    <lineage>
        <taxon>Bacteria</taxon>
        <taxon>Pseudomonadati</taxon>
        <taxon>Pseudomonadota</taxon>
        <taxon>Betaproteobacteria</taxon>
        <taxon>Nitrosomonadales</taxon>
        <taxon>Sulfuricellaceae</taxon>
        <taxon>Sulfurirhabdus</taxon>
    </lineage>
</organism>
<dbReference type="AlphaFoldDB" id="A0A4R3Y4G9"/>
<evidence type="ECO:0000313" key="1">
    <source>
        <dbReference type="EMBL" id="TCV86452.1"/>
    </source>
</evidence>
<gene>
    <name evidence="1" type="ORF">EDC63_107142</name>
</gene>
<evidence type="ECO:0000313" key="2">
    <source>
        <dbReference type="Proteomes" id="UP000295367"/>
    </source>
</evidence>
<accession>A0A4R3Y4G9</accession>
<dbReference type="Proteomes" id="UP000295367">
    <property type="component" value="Unassembled WGS sequence"/>
</dbReference>
<name>A0A4R3Y4G9_9PROT</name>
<comment type="caution">
    <text evidence="1">The sequence shown here is derived from an EMBL/GenBank/DDBJ whole genome shotgun (WGS) entry which is preliminary data.</text>
</comment>